<protein>
    <recommendedName>
        <fullName evidence="6">Tetratricopeptide repeat protein</fullName>
    </recommendedName>
</protein>
<keyword evidence="2" id="KW-0963">Cytoplasm</keyword>
<evidence type="ECO:0000256" key="2">
    <source>
        <dbReference type="ARBA" id="ARBA00022490"/>
    </source>
</evidence>
<name>A0A645EDR7_9ZZZZ</name>
<dbReference type="Gene3D" id="1.25.40.10">
    <property type="entry name" value="Tetratricopeptide repeat domain"/>
    <property type="match status" value="2"/>
</dbReference>
<keyword evidence="3" id="KW-0677">Repeat</keyword>
<comment type="caution">
    <text evidence="5">The sequence shown here is derived from an EMBL/GenBank/DDBJ whole genome shotgun (WGS) entry which is preliminary data.</text>
</comment>
<sequence>MCKEINEAPLQCYVNNRLGMCKYNELDYEEALLYYNRARQSAAACKDSEVEMNSIFNMALSYKRLEMFDEAMKNIDSYLKMINGREDYNEKYVLANILKSNCFEFKGLIDEAIDILETLVENFEDIIKKDEAFIYSNIGLLYLQKDEFDESLKAFSKSETIRMENDECNLSHTIIDKSRVYIKKELYTEAIILTKLGIDLATRYNDNNYLLKGYYQLIEIYEKLGKNEDIEDVYCKIANIVEKGNNFYEKLKVYLSLTEYYIKQNNMEEALKYLQKSKKNNKCC</sequence>
<accession>A0A645EDR7</accession>
<dbReference type="InterPro" id="IPR011990">
    <property type="entry name" value="TPR-like_helical_dom_sf"/>
</dbReference>
<dbReference type="PANTHER" id="PTHR46630">
    <property type="entry name" value="TETRATRICOPEPTIDE REPEAT PROTEIN 29"/>
    <property type="match status" value="1"/>
</dbReference>
<organism evidence="5">
    <name type="scientific">bioreactor metagenome</name>
    <dbReference type="NCBI Taxonomy" id="1076179"/>
    <lineage>
        <taxon>unclassified sequences</taxon>
        <taxon>metagenomes</taxon>
        <taxon>ecological metagenomes</taxon>
    </lineage>
</organism>
<dbReference type="AlphaFoldDB" id="A0A645EDR7"/>
<reference evidence="5" key="1">
    <citation type="submission" date="2019-08" db="EMBL/GenBank/DDBJ databases">
        <authorList>
            <person name="Kucharzyk K."/>
            <person name="Murdoch R.W."/>
            <person name="Higgins S."/>
            <person name="Loffler F."/>
        </authorList>
    </citation>
    <scope>NUCLEOTIDE SEQUENCE</scope>
</reference>
<evidence type="ECO:0000256" key="4">
    <source>
        <dbReference type="ARBA" id="ARBA00022803"/>
    </source>
</evidence>
<gene>
    <name evidence="5" type="ORF">SDC9_146622</name>
</gene>
<dbReference type="GO" id="GO:0003341">
    <property type="term" value="P:cilium movement"/>
    <property type="evidence" value="ECO:0007669"/>
    <property type="project" value="TreeGrafter"/>
</dbReference>
<evidence type="ECO:0000313" key="5">
    <source>
        <dbReference type="EMBL" id="MPM99431.1"/>
    </source>
</evidence>
<dbReference type="PANTHER" id="PTHR46630:SF1">
    <property type="entry name" value="TETRATRICOPEPTIDE REPEAT PROTEIN 29"/>
    <property type="match status" value="1"/>
</dbReference>
<dbReference type="GO" id="GO:0005737">
    <property type="term" value="C:cytoplasm"/>
    <property type="evidence" value="ECO:0007669"/>
    <property type="project" value="UniProtKB-SubCell"/>
</dbReference>
<dbReference type="Pfam" id="PF13181">
    <property type="entry name" value="TPR_8"/>
    <property type="match status" value="1"/>
</dbReference>
<dbReference type="SUPFAM" id="SSF48452">
    <property type="entry name" value="TPR-like"/>
    <property type="match status" value="2"/>
</dbReference>
<comment type="subcellular location">
    <subcellularLocation>
        <location evidence="1">Cytoplasm</location>
    </subcellularLocation>
</comment>
<dbReference type="SMART" id="SM00028">
    <property type="entry name" value="TPR"/>
    <property type="match status" value="4"/>
</dbReference>
<dbReference type="InterPro" id="IPR051476">
    <property type="entry name" value="Bac_ResReg_Asp_Phosphatase"/>
</dbReference>
<evidence type="ECO:0000256" key="1">
    <source>
        <dbReference type="ARBA" id="ARBA00004496"/>
    </source>
</evidence>
<dbReference type="PROSITE" id="PS50005">
    <property type="entry name" value="TPR"/>
    <property type="match status" value="1"/>
</dbReference>
<evidence type="ECO:0000256" key="3">
    <source>
        <dbReference type="ARBA" id="ARBA00022737"/>
    </source>
</evidence>
<evidence type="ECO:0008006" key="6">
    <source>
        <dbReference type="Google" id="ProtNLM"/>
    </source>
</evidence>
<keyword evidence="4" id="KW-0802">TPR repeat</keyword>
<dbReference type="EMBL" id="VSSQ01045519">
    <property type="protein sequence ID" value="MPM99431.1"/>
    <property type="molecule type" value="Genomic_DNA"/>
</dbReference>
<dbReference type="InterPro" id="IPR019734">
    <property type="entry name" value="TPR_rpt"/>
</dbReference>
<dbReference type="GO" id="GO:0005929">
    <property type="term" value="C:cilium"/>
    <property type="evidence" value="ECO:0007669"/>
    <property type="project" value="TreeGrafter"/>
</dbReference>
<proteinExistence type="predicted"/>